<comment type="caution">
    <text evidence="1">The sequence shown here is derived from an EMBL/GenBank/DDBJ whole genome shotgun (WGS) entry which is preliminary data.</text>
</comment>
<sequence>MGLATNVETWPMPAAIGMATEGIKAKHYDGTSGGGFGAADHQIGIKMDGAKVLVAIERMQRKAPHLAAWSLFAYASPSWNASSNTACLIESVLNDWVVQHAEQGVIVQKRTYAKIKAMTAMIAAGLALQHRTGCPDQDAATASAMVSGTSRQYLIQALVAVDVQDKADTSDAFQRQRTRYYQNHWSNWAKHVLAMRALLLDYDRSARGLFSQELENQSRA</sequence>
<gene>
    <name evidence="1" type="ORF">QWZ16_17200</name>
</gene>
<dbReference type="Proteomes" id="UP001238540">
    <property type="component" value="Unassembled WGS sequence"/>
</dbReference>
<proteinExistence type="predicted"/>
<dbReference type="RefSeq" id="WP_170882836.1">
    <property type="nucleotide sequence ID" value="NZ_JABEYA020000006.1"/>
</dbReference>
<accession>A0ABT8BW27</accession>
<dbReference type="EMBL" id="JAUFQC010000027">
    <property type="protein sequence ID" value="MDN3611340.1"/>
    <property type="molecule type" value="Genomic_DNA"/>
</dbReference>
<organism evidence="1 2">
    <name type="scientific">Vibrio ostreicida</name>
    <dbReference type="NCBI Taxonomy" id="526588"/>
    <lineage>
        <taxon>Bacteria</taxon>
        <taxon>Pseudomonadati</taxon>
        <taxon>Pseudomonadota</taxon>
        <taxon>Gammaproteobacteria</taxon>
        <taxon>Vibrionales</taxon>
        <taxon>Vibrionaceae</taxon>
        <taxon>Vibrio</taxon>
    </lineage>
</organism>
<evidence type="ECO:0000313" key="1">
    <source>
        <dbReference type="EMBL" id="MDN3611340.1"/>
    </source>
</evidence>
<evidence type="ECO:0000313" key="2">
    <source>
        <dbReference type="Proteomes" id="UP001238540"/>
    </source>
</evidence>
<keyword evidence="2" id="KW-1185">Reference proteome</keyword>
<reference evidence="2" key="1">
    <citation type="journal article" date="2019" name="Int. J. Syst. Evol. Microbiol.">
        <title>The Global Catalogue of Microorganisms (GCM) 10K type strain sequencing project: providing services to taxonomists for standard genome sequencing and annotation.</title>
        <authorList>
            <consortium name="The Broad Institute Genomics Platform"/>
            <consortium name="The Broad Institute Genome Sequencing Center for Infectious Disease"/>
            <person name="Wu L."/>
            <person name="Ma J."/>
        </authorList>
    </citation>
    <scope>NUCLEOTIDE SEQUENCE [LARGE SCALE GENOMIC DNA]</scope>
    <source>
        <strain evidence="2">CECT 7398</strain>
    </source>
</reference>
<name>A0ABT8BW27_9VIBR</name>
<protein>
    <submittedName>
        <fullName evidence="1">Uncharacterized protein</fullName>
    </submittedName>
</protein>